<evidence type="ECO:0000256" key="5">
    <source>
        <dbReference type="ARBA" id="ARBA00022741"/>
    </source>
</evidence>
<evidence type="ECO:0000256" key="9">
    <source>
        <dbReference type="ARBA" id="ARBA00048679"/>
    </source>
</evidence>
<dbReference type="InterPro" id="IPR000719">
    <property type="entry name" value="Prot_kinase_dom"/>
</dbReference>
<dbReference type="InterPro" id="IPR035965">
    <property type="entry name" value="PAS-like_dom_sf"/>
</dbReference>
<feature type="compositionally biased region" description="Basic and acidic residues" evidence="11">
    <location>
        <begin position="104"/>
        <end position="119"/>
    </location>
</feature>
<dbReference type="InterPro" id="IPR050236">
    <property type="entry name" value="Ser_Thr_kinase_AGC"/>
</dbReference>
<dbReference type="GO" id="GO:0000160">
    <property type="term" value="P:phosphorelay signal transduction system"/>
    <property type="evidence" value="ECO:0007669"/>
    <property type="project" value="InterPro"/>
</dbReference>
<feature type="domain" description="Protein kinase" evidence="12">
    <location>
        <begin position="1192"/>
        <end position="1574"/>
    </location>
</feature>
<dbReference type="GO" id="GO:1901992">
    <property type="term" value="P:positive regulation of mitotic cell cycle phase transition"/>
    <property type="evidence" value="ECO:0007669"/>
    <property type="project" value="UniProtKB-ARBA"/>
</dbReference>
<dbReference type="EMBL" id="KN824396">
    <property type="protein sequence ID" value="KIM21019.1"/>
    <property type="molecule type" value="Genomic_DNA"/>
</dbReference>
<feature type="compositionally biased region" description="Polar residues" evidence="11">
    <location>
        <begin position="218"/>
        <end position="231"/>
    </location>
</feature>
<dbReference type="PROSITE" id="PS00108">
    <property type="entry name" value="PROTEIN_KINASE_ST"/>
    <property type="match status" value="1"/>
</dbReference>
<feature type="region of interest" description="Disordered" evidence="11">
    <location>
        <begin position="1353"/>
        <end position="1380"/>
    </location>
</feature>
<gene>
    <name evidence="16" type="ORF">M408DRAFT_333690</name>
</gene>
<dbReference type="PROSITE" id="PS50011">
    <property type="entry name" value="PROTEIN_KINASE_DOM"/>
    <property type="match status" value="1"/>
</dbReference>
<dbReference type="SMART" id="SM00448">
    <property type="entry name" value="REC"/>
    <property type="match status" value="1"/>
</dbReference>
<feature type="compositionally biased region" description="Low complexity" evidence="11">
    <location>
        <begin position="1732"/>
        <end position="1746"/>
    </location>
</feature>
<dbReference type="PROSITE" id="PS50112">
    <property type="entry name" value="PAS"/>
    <property type="match status" value="1"/>
</dbReference>
<dbReference type="SUPFAM" id="SSF52172">
    <property type="entry name" value="CheY-like"/>
    <property type="match status" value="1"/>
</dbReference>
<dbReference type="Gene3D" id="3.30.200.20">
    <property type="entry name" value="Phosphorylase Kinase, domain 1"/>
    <property type="match status" value="2"/>
</dbReference>
<keyword evidence="4" id="KW-0808">Transferase</keyword>
<dbReference type="GO" id="GO:0005737">
    <property type="term" value="C:cytoplasm"/>
    <property type="evidence" value="ECO:0007669"/>
    <property type="project" value="TreeGrafter"/>
</dbReference>
<evidence type="ECO:0000259" key="13">
    <source>
        <dbReference type="PROSITE" id="PS50110"/>
    </source>
</evidence>
<feature type="region of interest" description="Disordered" evidence="11">
    <location>
        <begin position="93"/>
        <end position="128"/>
    </location>
</feature>
<evidence type="ECO:0000259" key="14">
    <source>
        <dbReference type="PROSITE" id="PS50112"/>
    </source>
</evidence>
<sequence length="1981" mass="216351">MILGTGSPLSLSTSAVPTALTGSSVSAGASGMGSPYVAPMNQISMPYIKRHAVKRVKSAKDACNTELQKVIHSITNYFEERLGEREREEAEEQYAKAQAQQQYMRDHQMLVQSHSRDAPSDDGSQGAQLAVGSPLAASDLHAAIQQLHLSARHEGSNDGMTDADDRPLTRANSRRTADGGSRPHSRQPSISGAGLRKAGSLHGKVPHSAPVAIPHSGNVEQSPGSRHSTLVHQPAPITWGSQQGGSMLPPATAPLPTPSQQQQSNASKRLSRHMYIPTNNSGNTLSNPQPARSEASSRSTSRSRSPMPFSQAPTEQVTPNSSSPKANNRRLSRHLDSMSSSEPPVDPFVSTLHDLIAVCTDILEMSASTLTSRPGMGSDLVRKVQEVGRAWDGHPDWYGRTWYITVLLAVATLARVIEWFEAERQFWNFEDDEEEGEAEPLTFVLKPEFDGDGSGRASRERSNSMNLPKTPVAGSFAMEEERLHTRSREASDAGETRMTRDERVPQKDLRGGVLIGDMGTIELQPATPSSGEVPQAQQQQLQRQPTLQEQIYGPKTEQDANIGVAETSRMEASEYLRQKADKAKSSNILMELNLDGEHFLYINRTWADVIGSDPDALVNIGMGISALLHTDDREKFKAASDKLQSDDSHTVEIQFRIQVEDDEQPLSPGTEPQEPTYRAMEGSGMLMLDRVEHVPSHTMWVIKPMPEPTPEEANEEMTLPEPSPGLMARTPSTPFKFPRNKPSTENMSQFTFPVLKTLSEIPILCRICENQIPSWFFEKHNETCNQTHKFEADIVECNESIAELRNTVRELITGIEKLGLNVEKSIPERPVLEYRGMSIFTPSNSATANSPIQVFRPPLASRMQRVGVRKAQQRLLEQVEEILTTTIEIAIPSLKEDQAEEPIERQRLLSPNSESRIEKCTGWVKPIPEDPALSRLVQDADYLIKQKLDTVMRMQNTVRYSEKIRQEWAVKYEEAVASMAAQEPIEEESLEETAQDDDSDASSTTSEYDFGRDQERNKTSTEPTPVANSPAPTPSSSLPLVPVMPVPVPATYQGVGAHKHSRSSTPSSVTSPLAIAAPITALTPEPIDRSAMLSGVEDSTQTIRARRGSVHLLGSPGAMNLEPKLMVTPPMSPLLGTTLAPIATGIGHARRLSIAQPILSPTVAVAPGSHHGRLPSVAPSSSKAAPSSIKDFDIIKPISKGAFGSVFLAKKKTTGEYFAIKVLKKADMIAKNQITNVKAERMILMKQADSPFVVKLYFTFQSKDNLYLVMEYLNGGDCAALIKTLGSLPEEWARAYVAEVVLGLEYLHEKGIVHRDLKPDNLLIDQHGHLKLTDFGLSRIGLLGRQTRESRRLPERLLGGKAGRGRRSPGSRPTSFDSGYLQSPLLSAKIEDSGSYFNPRMAAAAQLQDDVSESSGSEGVAHLMRRKGKQSQAESPLASFASELATELRSQQTNPGNHGHSGHTPPGGGEQKFVGTPDYLAPETILGLSEDDRGVDWWALGVVTYEFLYGIPPFHAETPDKVFENILSMRIDWHEEWIEFSQEARNFMERLLIYDPTKRLGINGAKEVRDHPFFAAIEWDKVMQQEPQFIPQVTDPESTDYFDPRGAIPQLFQDDEAVAIGRPPSETGNPADSPSKPHPASGARSPLRDAIAAPAADDFGTFNFKNLPVLKQANDEVIKKLKSEQMTAVTHALGDAAVMHHRRRSISRKINKPSNVLTNFEPKGNTNPPSPSTSVSSIASSPSRGSMGPSTPGSTQAHIRRPSEYSAIDRFKNSQIEGEIRRNSMPSRLRTASVSSSDHDPSFATTESWSQSVGSSGASSSPAPPEPKRAQDAGSGTDRAVVCLIAEDNPISAKILETLLVRLGCRCVMAADGAEAISTAHGDIKFDLILMDYHMPVVDGESAARYIKSTNNLNKSAPIVAVSAYVGQDSGVASNLFAACIAKPVHKADLLAVLRQLGFRTLTSEGPKQSTQVSKIAVAVS</sequence>
<dbReference type="Pfam" id="PF00069">
    <property type="entry name" value="Pkinase"/>
    <property type="match status" value="2"/>
</dbReference>
<feature type="modified residue" description="4-aspartylphosphate" evidence="10">
    <location>
        <position position="1892"/>
    </location>
</feature>
<keyword evidence="3 10" id="KW-0597">Phosphoprotein</keyword>
<feature type="compositionally biased region" description="Basic and acidic residues" evidence="11">
    <location>
        <begin position="479"/>
        <end position="505"/>
    </location>
</feature>
<feature type="compositionally biased region" description="Low complexity" evidence="11">
    <location>
        <begin position="1453"/>
        <end position="1464"/>
    </location>
</feature>
<dbReference type="InterPro" id="IPR001789">
    <property type="entry name" value="Sig_transdc_resp-reg_receiver"/>
</dbReference>
<dbReference type="GO" id="GO:0005524">
    <property type="term" value="F:ATP binding"/>
    <property type="evidence" value="ECO:0007669"/>
    <property type="project" value="UniProtKB-KW"/>
</dbReference>
<feature type="region of interest" description="Disordered" evidence="11">
    <location>
        <begin position="446"/>
        <end position="505"/>
    </location>
</feature>
<feature type="region of interest" description="Disordered" evidence="11">
    <location>
        <begin position="1620"/>
        <end position="1646"/>
    </location>
</feature>
<evidence type="ECO:0000256" key="4">
    <source>
        <dbReference type="ARBA" id="ARBA00022679"/>
    </source>
</evidence>
<evidence type="ECO:0000256" key="3">
    <source>
        <dbReference type="ARBA" id="ARBA00022553"/>
    </source>
</evidence>
<dbReference type="InterPro" id="IPR011009">
    <property type="entry name" value="Kinase-like_dom_sf"/>
</dbReference>
<protein>
    <recommendedName>
        <fullName evidence="1">non-specific serine/threonine protein kinase</fullName>
        <ecNumber evidence="1">2.7.11.1</ecNumber>
    </recommendedName>
</protein>
<evidence type="ECO:0000313" key="16">
    <source>
        <dbReference type="EMBL" id="KIM21019.1"/>
    </source>
</evidence>
<feature type="domain" description="Response regulatory" evidence="13">
    <location>
        <begin position="1842"/>
        <end position="1958"/>
    </location>
</feature>
<evidence type="ECO:0000259" key="12">
    <source>
        <dbReference type="PROSITE" id="PS50011"/>
    </source>
</evidence>
<feature type="region of interest" description="Disordered" evidence="11">
    <location>
        <begin position="1407"/>
        <end position="1474"/>
    </location>
</feature>
<dbReference type="Pfam" id="PF00072">
    <property type="entry name" value="Response_reg"/>
    <property type="match status" value="1"/>
</dbReference>
<dbReference type="GO" id="GO:0004674">
    <property type="term" value="F:protein serine/threonine kinase activity"/>
    <property type="evidence" value="ECO:0007669"/>
    <property type="project" value="UniProtKB-KW"/>
</dbReference>
<dbReference type="CDD" id="cd05611">
    <property type="entry name" value="STKc_Rim15_like"/>
    <property type="match status" value="1"/>
</dbReference>
<dbReference type="FunFam" id="1.10.510.10:FF:000340">
    <property type="entry name" value="Serine threonine protein kinase"/>
    <property type="match status" value="1"/>
</dbReference>
<dbReference type="FunFam" id="1.10.510.10:FF:000580">
    <property type="entry name" value="AGC protein kinase"/>
    <property type="match status" value="1"/>
</dbReference>
<dbReference type="InterPro" id="IPR008271">
    <property type="entry name" value="Ser/Thr_kinase_AS"/>
</dbReference>
<dbReference type="HOGENOM" id="CLU_000709_1_0_1"/>
<comment type="catalytic activity">
    <reaction evidence="8">
        <text>L-threonyl-[protein] + ATP = O-phospho-L-threonyl-[protein] + ADP + H(+)</text>
        <dbReference type="Rhea" id="RHEA:46608"/>
        <dbReference type="Rhea" id="RHEA-COMP:11060"/>
        <dbReference type="Rhea" id="RHEA-COMP:11605"/>
        <dbReference type="ChEBI" id="CHEBI:15378"/>
        <dbReference type="ChEBI" id="CHEBI:30013"/>
        <dbReference type="ChEBI" id="CHEBI:30616"/>
        <dbReference type="ChEBI" id="CHEBI:61977"/>
        <dbReference type="ChEBI" id="CHEBI:456216"/>
        <dbReference type="EC" id="2.7.11.1"/>
    </reaction>
</comment>
<feature type="compositionally biased region" description="Basic and acidic residues" evidence="11">
    <location>
        <begin position="1009"/>
        <end position="1019"/>
    </location>
</feature>
<feature type="compositionally biased region" description="Low complexity" evidence="11">
    <location>
        <begin position="1023"/>
        <end position="1041"/>
    </location>
</feature>
<evidence type="ECO:0000256" key="6">
    <source>
        <dbReference type="ARBA" id="ARBA00022777"/>
    </source>
</evidence>
<dbReference type="SUPFAM" id="SSF55785">
    <property type="entry name" value="PYP-like sensor domain (PAS domain)"/>
    <property type="match status" value="1"/>
</dbReference>
<dbReference type="PROSITE" id="PS51285">
    <property type="entry name" value="AGC_KINASE_CTER"/>
    <property type="match status" value="1"/>
</dbReference>
<feature type="domain" description="PAS" evidence="14">
    <location>
        <begin position="572"/>
        <end position="647"/>
    </location>
</feature>
<organism evidence="16 17">
    <name type="scientific">Serendipita vermifera MAFF 305830</name>
    <dbReference type="NCBI Taxonomy" id="933852"/>
    <lineage>
        <taxon>Eukaryota</taxon>
        <taxon>Fungi</taxon>
        <taxon>Dikarya</taxon>
        <taxon>Basidiomycota</taxon>
        <taxon>Agaricomycotina</taxon>
        <taxon>Agaricomycetes</taxon>
        <taxon>Sebacinales</taxon>
        <taxon>Serendipitaceae</taxon>
        <taxon>Serendipita</taxon>
    </lineage>
</organism>
<evidence type="ECO:0000256" key="8">
    <source>
        <dbReference type="ARBA" id="ARBA00047899"/>
    </source>
</evidence>
<evidence type="ECO:0000256" key="1">
    <source>
        <dbReference type="ARBA" id="ARBA00012513"/>
    </source>
</evidence>
<evidence type="ECO:0000256" key="2">
    <source>
        <dbReference type="ARBA" id="ARBA00022527"/>
    </source>
</evidence>
<feature type="region of interest" description="Disordered" evidence="11">
    <location>
        <begin position="1703"/>
        <end position="1835"/>
    </location>
</feature>
<feature type="compositionally biased region" description="Polar residues" evidence="11">
    <location>
        <begin position="311"/>
        <end position="326"/>
    </location>
</feature>
<keyword evidence="7" id="KW-0067">ATP-binding</keyword>
<keyword evidence="17" id="KW-1185">Reference proteome</keyword>
<dbReference type="EC" id="2.7.11.1" evidence="1"/>
<dbReference type="InterPro" id="IPR011006">
    <property type="entry name" value="CheY-like_superfamily"/>
</dbReference>
<proteinExistence type="predicted"/>
<dbReference type="InterPro" id="IPR000014">
    <property type="entry name" value="PAS"/>
</dbReference>
<reference evidence="17" key="2">
    <citation type="submission" date="2015-01" db="EMBL/GenBank/DDBJ databases">
        <title>Evolutionary Origins and Diversification of the Mycorrhizal Mutualists.</title>
        <authorList>
            <consortium name="DOE Joint Genome Institute"/>
            <consortium name="Mycorrhizal Genomics Consortium"/>
            <person name="Kohler A."/>
            <person name="Kuo A."/>
            <person name="Nagy L.G."/>
            <person name="Floudas D."/>
            <person name="Copeland A."/>
            <person name="Barry K.W."/>
            <person name="Cichocki N."/>
            <person name="Veneault-Fourrey C."/>
            <person name="LaButti K."/>
            <person name="Lindquist E.A."/>
            <person name="Lipzen A."/>
            <person name="Lundell T."/>
            <person name="Morin E."/>
            <person name="Murat C."/>
            <person name="Riley R."/>
            <person name="Ohm R."/>
            <person name="Sun H."/>
            <person name="Tunlid A."/>
            <person name="Henrissat B."/>
            <person name="Grigoriev I.V."/>
            <person name="Hibbett D.S."/>
            <person name="Martin F."/>
        </authorList>
    </citation>
    <scope>NUCLEOTIDE SEQUENCE [LARGE SCALE GENOMIC DNA]</scope>
    <source>
        <strain evidence="17">MAFF 305830</strain>
    </source>
</reference>
<dbReference type="InterPro" id="IPR000961">
    <property type="entry name" value="AGC-kinase_C"/>
</dbReference>
<dbReference type="Gene3D" id="3.30.450.20">
    <property type="entry name" value="PAS domain"/>
    <property type="match status" value="1"/>
</dbReference>
<evidence type="ECO:0000256" key="7">
    <source>
        <dbReference type="ARBA" id="ARBA00022840"/>
    </source>
</evidence>
<keyword evidence="6" id="KW-0418">Kinase</keyword>
<evidence type="ECO:0000259" key="15">
    <source>
        <dbReference type="PROSITE" id="PS51285"/>
    </source>
</evidence>
<feature type="compositionally biased region" description="Polar residues" evidence="11">
    <location>
        <begin position="1784"/>
        <end position="1796"/>
    </location>
</feature>
<keyword evidence="2" id="KW-0723">Serine/threonine-protein kinase</keyword>
<dbReference type="PROSITE" id="PS50110">
    <property type="entry name" value="RESPONSE_REGULATORY"/>
    <property type="match status" value="1"/>
</dbReference>
<dbReference type="CDD" id="cd17546">
    <property type="entry name" value="REC_hyHK_CKI1_RcsC-like"/>
    <property type="match status" value="1"/>
</dbReference>
<dbReference type="OrthoDB" id="162894at2759"/>
<dbReference type="GO" id="GO:0005634">
    <property type="term" value="C:nucleus"/>
    <property type="evidence" value="ECO:0007669"/>
    <property type="project" value="TreeGrafter"/>
</dbReference>
<evidence type="ECO:0000313" key="17">
    <source>
        <dbReference type="Proteomes" id="UP000054097"/>
    </source>
</evidence>
<dbReference type="Gene3D" id="3.40.50.2300">
    <property type="match status" value="1"/>
</dbReference>
<feature type="compositionally biased region" description="Polar residues" evidence="11">
    <location>
        <begin position="277"/>
        <end position="290"/>
    </location>
</feature>
<feature type="region of interest" description="Disordered" evidence="11">
    <location>
        <begin position="979"/>
        <end position="1042"/>
    </location>
</feature>
<dbReference type="FunFam" id="3.30.200.20:FF:001008">
    <property type="entry name" value="Serine/threonine-protein kinase cek1"/>
    <property type="match status" value="1"/>
</dbReference>
<feature type="region of interest" description="Disordered" evidence="11">
    <location>
        <begin position="151"/>
        <end position="344"/>
    </location>
</feature>
<dbReference type="CDD" id="cd00130">
    <property type="entry name" value="PAS"/>
    <property type="match status" value="1"/>
</dbReference>
<dbReference type="PANTHER" id="PTHR24356:SF1">
    <property type="entry name" value="SERINE_THREONINE-PROTEIN KINASE GREATWALL"/>
    <property type="match status" value="1"/>
</dbReference>
<feature type="compositionally biased region" description="Low complexity" evidence="11">
    <location>
        <begin position="292"/>
        <end position="305"/>
    </location>
</feature>
<dbReference type="Gene3D" id="1.10.510.10">
    <property type="entry name" value="Transferase(Phosphotransferase) domain 1"/>
    <property type="match status" value="2"/>
</dbReference>
<feature type="compositionally biased region" description="Polar residues" evidence="11">
    <location>
        <begin position="1748"/>
        <end position="1757"/>
    </location>
</feature>
<name>A0A0C3ALV9_SERVB</name>
<evidence type="ECO:0000256" key="11">
    <source>
        <dbReference type="SAM" id="MobiDB-lite"/>
    </source>
</evidence>
<feature type="compositionally biased region" description="Basic and acidic residues" evidence="11">
    <location>
        <begin position="1761"/>
        <end position="1782"/>
    </location>
</feature>
<keyword evidence="5" id="KW-0547">Nucleotide-binding</keyword>
<feature type="compositionally biased region" description="Acidic residues" evidence="11">
    <location>
        <begin position="984"/>
        <end position="1000"/>
    </location>
</feature>
<comment type="catalytic activity">
    <reaction evidence="9">
        <text>L-seryl-[protein] + ATP = O-phospho-L-seryl-[protein] + ADP + H(+)</text>
        <dbReference type="Rhea" id="RHEA:17989"/>
        <dbReference type="Rhea" id="RHEA-COMP:9863"/>
        <dbReference type="Rhea" id="RHEA-COMP:11604"/>
        <dbReference type="ChEBI" id="CHEBI:15378"/>
        <dbReference type="ChEBI" id="CHEBI:29999"/>
        <dbReference type="ChEBI" id="CHEBI:30616"/>
        <dbReference type="ChEBI" id="CHEBI:83421"/>
        <dbReference type="ChEBI" id="CHEBI:456216"/>
        <dbReference type="EC" id="2.7.11.1"/>
    </reaction>
</comment>
<dbReference type="SMART" id="SM00220">
    <property type="entry name" value="S_TKc"/>
    <property type="match status" value="1"/>
</dbReference>
<evidence type="ECO:0000256" key="10">
    <source>
        <dbReference type="PROSITE-ProRule" id="PRU00169"/>
    </source>
</evidence>
<accession>A0A0C3ALV9</accession>
<dbReference type="PANTHER" id="PTHR24356">
    <property type="entry name" value="SERINE/THREONINE-PROTEIN KINASE"/>
    <property type="match status" value="1"/>
</dbReference>
<dbReference type="SUPFAM" id="SSF56112">
    <property type="entry name" value="Protein kinase-like (PK-like)"/>
    <property type="match status" value="1"/>
</dbReference>
<feature type="compositionally biased region" description="Low complexity" evidence="11">
    <location>
        <begin position="1807"/>
        <end position="1821"/>
    </location>
</feature>
<dbReference type="STRING" id="933852.A0A0C3ALV9"/>
<feature type="domain" description="AGC-kinase C-terminal" evidence="15">
    <location>
        <begin position="1575"/>
        <end position="1674"/>
    </location>
</feature>
<dbReference type="Proteomes" id="UP000054097">
    <property type="component" value="Unassembled WGS sequence"/>
</dbReference>
<reference evidence="16 17" key="1">
    <citation type="submission" date="2014-04" db="EMBL/GenBank/DDBJ databases">
        <authorList>
            <consortium name="DOE Joint Genome Institute"/>
            <person name="Kuo A."/>
            <person name="Zuccaro A."/>
            <person name="Kohler A."/>
            <person name="Nagy L.G."/>
            <person name="Floudas D."/>
            <person name="Copeland A."/>
            <person name="Barry K.W."/>
            <person name="Cichocki N."/>
            <person name="Veneault-Fourrey C."/>
            <person name="LaButti K."/>
            <person name="Lindquist E.A."/>
            <person name="Lipzen A."/>
            <person name="Lundell T."/>
            <person name="Morin E."/>
            <person name="Murat C."/>
            <person name="Sun H."/>
            <person name="Tunlid A."/>
            <person name="Henrissat B."/>
            <person name="Grigoriev I.V."/>
            <person name="Hibbett D.S."/>
            <person name="Martin F."/>
            <person name="Nordberg H.P."/>
            <person name="Cantor M.N."/>
            <person name="Hua S.X."/>
        </authorList>
    </citation>
    <scope>NUCLEOTIDE SEQUENCE [LARGE SCALE GENOMIC DNA]</scope>
    <source>
        <strain evidence="16 17">MAFF 305830</strain>
    </source>
</reference>